<comment type="similarity">
    <text evidence="1 5">Belongs to the antibiotic N-acetyltransferase family.</text>
</comment>
<reference evidence="6" key="1">
    <citation type="submission" date="2022-11" db="EMBL/GenBank/DDBJ databases">
        <title>Marilongibacter aestuarii gen. nov., sp. nov., isolated from tidal flat sediment.</title>
        <authorList>
            <person name="Jiayan W."/>
        </authorList>
    </citation>
    <scope>NUCLEOTIDE SEQUENCE</scope>
    <source>
        <strain evidence="6">Z1-6</strain>
    </source>
</reference>
<keyword evidence="4 5" id="KW-0012">Acyltransferase</keyword>
<evidence type="ECO:0000256" key="2">
    <source>
        <dbReference type="ARBA" id="ARBA00012882"/>
    </source>
</evidence>
<comment type="caution">
    <text evidence="6">The sequence shown here is derived from an EMBL/GenBank/DDBJ whole genome shotgun (WGS) entry which is preliminary data.</text>
</comment>
<keyword evidence="7" id="KW-1185">Reference proteome</keyword>
<evidence type="ECO:0000256" key="1">
    <source>
        <dbReference type="ARBA" id="ARBA00006383"/>
    </source>
</evidence>
<keyword evidence="3 5" id="KW-0808">Transferase</keyword>
<dbReference type="GO" id="GO:0046677">
    <property type="term" value="P:response to antibiotic"/>
    <property type="evidence" value="ECO:0007669"/>
    <property type="project" value="UniProtKB-KW"/>
</dbReference>
<dbReference type="Pfam" id="PF02522">
    <property type="entry name" value="Antibiotic_NAT"/>
    <property type="match status" value="1"/>
</dbReference>
<dbReference type="PANTHER" id="PTHR11104:SF0">
    <property type="entry name" value="SPBETA PROPHAGE-DERIVED AMINOGLYCOSIDE N(3')-ACETYLTRANSFERASE-LIKE PROTEIN YOKD"/>
    <property type="match status" value="1"/>
</dbReference>
<proteinExistence type="inferred from homology"/>
<dbReference type="AlphaFoldDB" id="A0A9X3J9W7"/>
<dbReference type="InterPro" id="IPR003679">
    <property type="entry name" value="Amioglycoside_AcTrfase"/>
</dbReference>
<dbReference type="RefSeq" id="WP_343335597.1">
    <property type="nucleotide sequence ID" value="NZ_JAPOHD010000067.1"/>
</dbReference>
<evidence type="ECO:0000256" key="4">
    <source>
        <dbReference type="ARBA" id="ARBA00023315"/>
    </source>
</evidence>
<evidence type="ECO:0000256" key="5">
    <source>
        <dbReference type="RuleBase" id="RU365031"/>
    </source>
</evidence>
<organism evidence="6 7">
    <name type="scientific">Draconibacterium aestuarii</name>
    <dbReference type="NCBI Taxonomy" id="2998507"/>
    <lineage>
        <taxon>Bacteria</taxon>
        <taxon>Pseudomonadati</taxon>
        <taxon>Bacteroidota</taxon>
        <taxon>Bacteroidia</taxon>
        <taxon>Marinilabiliales</taxon>
        <taxon>Prolixibacteraceae</taxon>
        <taxon>Draconibacterium</taxon>
    </lineage>
</organism>
<dbReference type="PANTHER" id="PTHR11104">
    <property type="entry name" value="AMINOGLYCOSIDE N3-ACETYLTRANSFERASE"/>
    <property type="match status" value="1"/>
</dbReference>
<sequence>MVHSSLKALGDYPDKAQMVTEALLQTIGEEGTLLIPTLTYETVTAENPVFNVENTQSCVGGLTEYFRKQPGVKRSIHPMEVLHLTGR</sequence>
<keyword evidence="5" id="KW-0046">Antibiotic resistance</keyword>
<dbReference type="EMBL" id="JAPOHD010000067">
    <property type="protein sequence ID" value="MCY1723180.1"/>
    <property type="molecule type" value="Genomic_DNA"/>
</dbReference>
<evidence type="ECO:0000313" key="7">
    <source>
        <dbReference type="Proteomes" id="UP001145087"/>
    </source>
</evidence>
<dbReference type="Proteomes" id="UP001145087">
    <property type="component" value="Unassembled WGS sequence"/>
</dbReference>
<dbReference type="EC" id="2.3.1.-" evidence="5"/>
<evidence type="ECO:0000313" key="6">
    <source>
        <dbReference type="EMBL" id="MCY1723180.1"/>
    </source>
</evidence>
<gene>
    <name evidence="6" type="ORF">OU798_22720</name>
</gene>
<comment type="catalytic activity">
    <reaction evidence="5">
        <text>a 2-deoxystreptamine antibiotic + acetyl-CoA = an N(3)-acetyl-2-deoxystreptamine antibiotic + CoA + H(+)</text>
        <dbReference type="Rhea" id="RHEA:12665"/>
        <dbReference type="ChEBI" id="CHEBI:15378"/>
        <dbReference type="ChEBI" id="CHEBI:57287"/>
        <dbReference type="ChEBI" id="CHEBI:57288"/>
        <dbReference type="ChEBI" id="CHEBI:57921"/>
        <dbReference type="ChEBI" id="CHEBI:77452"/>
        <dbReference type="EC" id="2.3.1.81"/>
    </reaction>
</comment>
<evidence type="ECO:0000256" key="3">
    <source>
        <dbReference type="ARBA" id="ARBA00022679"/>
    </source>
</evidence>
<dbReference type="SUPFAM" id="SSF110710">
    <property type="entry name" value="TTHA0583/YokD-like"/>
    <property type="match status" value="1"/>
</dbReference>
<name>A0A9X3J9W7_9BACT</name>
<accession>A0A9X3J9W7</accession>
<protein>
    <recommendedName>
        <fullName evidence="2 5">Aminoglycoside N(3)-acetyltransferase</fullName>
        <ecNumber evidence="5">2.3.1.-</ecNumber>
    </recommendedName>
</protein>
<dbReference type="GO" id="GO:0046353">
    <property type="term" value="F:aminoglycoside 3-N-acetyltransferase activity"/>
    <property type="evidence" value="ECO:0007669"/>
    <property type="project" value="UniProtKB-EC"/>
</dbReference>
<dbReference type="InterPro" id="IPR028345">
    <property type="entry name" value="Antibiotic_NAT-like"/>
</dbReference>